<accession>A0A0M2Q1J3</accession>
<organism evidence="1 2">
    <name type="scientific">Prochlorothrix hollandica PCC 9006 = CALU 1027</name>
    <dbReference type="NCBI Taxonomy" id="317619"/>
    <lineage>
        <taxon>Bacteria</taxon>
        <taxon>Bacillati</taxon>
        <taxon>Cyanobacteriota</taxon>
        <taxon>Cyanophyceae</taxon>
        <taxon>Prochlorotrichales</taxon>
        <taxon>Prochlorotrichaceae</taxon>
        <taxon>Prochlorothrix</taxon>
    </lineage>
</organism>
<dbReference type="EMBL" id="AJTX02000004">
    <property type="protein sequence ID" value="KKJ00497.1"/>
    <property type="molecule type" value="Genomic_DNA"/>
</dbReference>
<reference evidence="1" key="1">
    <citation type="submission" date="2012-04" db="EMBL/GenBank/DDBJ databases">
        <authorList>
            <person name="Borisov I.G."/>
            <person name="Ivanikova N.V."/>
            <person name="Pinevich A.V."/>
        </authorList>
    </citation>
    <scope>NUCLEOTIDE SEQUENCE</scope>
    <source>
        <strain evidence="1">CALU 1027</strain>
    </source>
</reference>
<evidence type="ECO:0000313" key="1">
    <source>
        <dbReference type="EMBL" id="KKJ00497.1"/>
    </source>
</evidence>
<gene>
    <name evidence="1" type="ORF">PROH_08020</name>
</gene>
<name>A0A0M2Q1J3_PROHO</name>
<keyword evidence="2" id="KW-1185">Reference proteome</keyword>
<protein>
    <submittedName>
        <fullName evidence="1">Uncharacterized protein</fullName>
    </submittedName>
</protein>
<dbReference type="Proteomes" id="UP000034681">
    <property type="component" value="Unassembled WGS sequence"/>
</dbReference>
<proteinExistence type="predicted"/>
<sequence length="470" mass="53091">MHARLSQGEGQDFHDWSPEHECFLCLIWALENLGVMVNPRKLAKLSEIIIQCMTDSSRYFHSPPHIFNVAEGGDPLEVLAALYHDVVYVQVDDGINVNVSGCVSPFVKEVRNRLQVRDSDDVPCDRAFQLVSQIFDIQPGQHLALEQNEFLSAIVAVKQMEGLLSWQELAAMAACIEATIPFRPPSPLGFKPSEQLHYRLQELNRNFNLHWDEPDIVEAVRRAVRVANRDVENFAEPDASSFLNNTWKLLPETNPFLRGSSTYTVSQYRHALEKMTSFMNFLEPILVFRQFQGEPPTALYQQMLQQAGKNITVARLYLSVKLVAIAILESLSLRLGSDVPLTSLVGQCTPDSVDLSAWQARLPKIEPQYDPQTAIEAETLQLLAVGRTQTSEFDIRNSPLATFLVLCLGFEKVSKLMDKAKSFFQGKITADQFLNQCDERILKEVTMAILKEFESRTSALMELQRDSPTS</sequence>
<dbReference type="eggNOG" id="ENOG502Z7JN">
    <property type="taxonomic scope" value="Bacteria"/>
</dbReference>
<dbReference type="AlphaFoldDB" id="A0A0M2Q1J3"/>
<evidence type="ECO:0000313" key="2">
    <source>
        <dbReference type="Proteomes" id="UP000034681"/>
    </source>
</evidence>
<comment type="caution">
    <text evidence="1">The sequence shown here is derived from an EMBL/GenBank/DDBJ whole genome shotgun (WGS) entry which is preliminary data.</text>
</comment>